<name>A0ABQ1QNB5_9RHOB</name>
<protein>
    <submittedName>
        <fullName evidence="3">Molybdopterin-guanine dinucleotide biosynthesis protein A</fullName>
    </submittedName>
</protein>
<keyword evidence="1" id="KW-0460">Magnesium</keyword>
<dbReference type="RefSeq" id="WP_188527111.1">
    <property type="nucleotide sequence ID" value="NZ_BMGI01000002.1"/>
</dbReference>
<dbReference type="EMBL" id="BMGI01000002">
    <property type="protein sequence ID" value="GGD32682.1"/>
    <property type="molecule type" value="Genomic_DNA"/>
</dbReference>
<dbReference type="Gene3D" id="3.90.550.10">
    <property type="entry name" value="Spore Coat Polysaccharide Biosynthesis Protein SpsA, Chain A"/>
    <property type="match status" value="1"/>
</dbReference>
<dbReference type="CDD" id="cd04182">
    <property type="entry name" value="GT_2_like_f"/>
    <property type="match status" value="1"/>
</dbReference>
<feature type="domain" description="MobA-like NTP transferase" evidence="2">
    <location>
        <begin position="7"/>
        <end position="166"/>
    </location>
</feature>
<proteinExistence type="predicted"/>
<evidence type="ECO:0000313" key="3">
    <source>
        <dbReference type="EMBL" id="GGD32682.1"/>
    </source>
</evidence>
<comment type="caution">
    <text evidence="3">The sequence shown here is derived from an EMBL/GenBank/DDBJ whole genome shotgun (WGS) entry which is preliminary data.</text>
</comment>
<keyword evidence="4" id="KW-1185">Reference proteome</keyword>
<evidence type="ECO:0000259" key="2">
    <source>
        <dbReference type="Pfam" id="PF12804"/>
    </source>
</evidence>
<dbReference type="PANTHER" id="PTHR43777:SF1">
    <property type="entry name" value="MOLYBDENUM COFACTOR CYTIDYLYLTRANSFERASE"/>
    <property type="match status" value="1"/>
</dbReference>
<dbReference type="InterPro" id="IPR029044">
    <property type="entry name" value="Nucleotide-diphossugar_trans"/>
</dbReference>
<gene>
    <name evidence="3" type="ORF">GCM10011358_16040</name>
</gene>
<dbReference type="Pfam" id="PF12804">
    <property type="entry name" value="NTP_transf_3"/>
    <property type="match status" value="1"/>
</dbReference>
<reference evidence="4" key="1">
    <citation type="journal article" date="2019" name="Int. J. Syst. Evol. Microbiol.">
        <title>The Global Catalogue of Microorganisms (GCM) 10K type strain sequencing project: providing services to taxonomists for standard genome sequencing and annotation.</title>
        <authorList>
            <consortium name="The Broad Institute Genomics Platform"/>
            <consortium name="The Broad Institute Genome Sequencing Center for Infectious Disease"/>
            <person name="Wu L."/>
            <person name="Ma J."/>
        </authorList>
    </citation>
    <scope>NUCLEOTIDE SEQUENCE [LARGE SCALE GENOMIC DNA]</scope>
    <source>
        <strain evidence="4">CGMCC 1.12922</strain>
    </source>
</reference>
<evidence type="ECO:0000256" key="1">
    <source>
        <dbReference type="ARBA" id="ARBA00022842"/>
    </source>
</evidence>
<dbReference type="PANTHER" id="PTHR43777">
    <property type="entry name" value="MOLYBDENUM COFACTOR CYTIDYLYLTRANSFERASE"/>
    <property type="match status" value="1"/>
</dbReference>
<organism evidence="3 4">
    <name type="scientific">Sinisalibacter lacisalsi</name>
    <dbReference type="NCBI Taxonomy" id="1526570"/>
    <lineage>
        <taxon>Bacteria</taxon>
        <taxon>Pseudomonadati</taxon>
        <taxon>Pseudomonadota</taxon>
        <taxon>Alphaproteobacteria</taxon>
        <taxon>Rhodobacterales</taxon>
        <taxon>Roseobacteraceae</taxon>
        <taxon>Sinisalibacter</taxon>
    </lineage>
</organism>
<dbReference type="SUPFAM" id="SSF53448">
    <property type="entry name" value="Nucleotide-diphospho-sugar transferases"/>
    <property type="match status" value="1"/>
</dbReference>
<evidence type="ECO:0000313" key="4">
    <source>
        <dbReference type="Proteomes" id="UP000617355"/>
    </source>
</evidence>
<accession>A0ABQ1QNB5</accession>
<dbReference type="Proteomes" id="UP000617355">
    <property type="component" value="Unassembled WGS sequence"/>
</dbReference>
<sequence>MTRPAILVLAAGRATRMRGRDKLMEEVAGQPLLAERVATARATGAPVWVTLPPRAERPGRWAALEGAGAGLIEVGDADNGMSASLRAGLAALPADCPALLVMLADMPEITTADITALLAPFDGTTILRGASAEGRPGHPVLFPARDFPALAALTGDAGARDLLRAEAGRVRLVPLPARHALTDLDTPEDWAAWRAARPRG</sequence>
<dbReference type="InterPro" id="IPR025877">
    <property type="entry name" value="MobA-like_NTP_Trfase"/>
</dbReference>